<evidence type="ECO:0000256" key="2">
    <source>
        <dbReference type="ARBA" id="ARBA00022963"/>
    </source>
</evidence>
<feature type="short sequence motif" description="DGA/G" evidence="4">
    <location>
        <begin position="275"/>
        <end position="277"/>
    </location>
</feature>
<keyword evidence="1 4" id="KW-0378">Hydrolase</keyword>
<keyword evidence="2 4" id="KW-0442">Lipid degradation</keyword>
<evidence type="ECO:0000256" key="4">
    <source>
        <dbReference type="PROSITE-ProRule" id="PRU01161"/>
    </source>
</evidence>
<accession>A0A6P2CW43</accession>
<name>A0A6P2CW43_9BACT</name>
<dbReference type="KEGG" id="gms:SOIL9_45550"/>
<dbReference type="Proteomes" id="UP000464178">
    <property type="component" value="Chromosome"/>
</dbReference>
<keyword evidence="7" id="KW-0449">Lipoprotein</keyword>
<dbReference type="PANTHER" id="PTHR14226">
    <property type="entry name" value="NEUROPATHY TARGET ESTERASE/SWISS CHEESE D.MELANOGASTER"/>
    <property type="match status" value="1"/>
</dbReference>
<reference evidence="7 8" key="1">
    <citation type="submission" date="2019-05" db="EMBL/GenBank/DDBJ databases">
        <authorList>
            <consortium name="Science for Life Laboratories"/>
        </authorList>
    </citation>
    <scope>NUCLEOTIDE SEQUENCE [LARGE SCALE GENOMIC DNA]</scope>
    <source>
        <strain evidence="7">Soil9</strain>
    </source>
</reference>
<dbReference type="GO" id="GO:0016787">
    <property type="term" value="F:hydrolase activity"/>
    <property type="evidence" value="ECO:0007669"/>
    <property type="project" value="UniProtKB-UniRule"/>
</dbReference>
<gene>
    <name evidence="7" type="ORF">SOIL9_45550</name>
</gene>
<dbReference type="PROSITE" id="PS51635">
    <property type="entry name" value="PNPLA"/>
    <property type="match status" value="1"/>
</dbReference>
<evidence type="ECO:0000256" key="5">
    <source>
        <dbReference type="SAM" id="MobiDB-lite"/>
    </source>
</evidence>
<dbReference type="Gene3D" id="3.40.1090.10">
    <property type="entry name" value="Cytosolic phospholipase A2 catalytic domain"/>
    <property type="match status" value="1"/>
</dbReference>
<dbReference type="SUPFAM" id="SSF52151">
    <property type="entry name" value="FabD/lysophospholipase-like"/>
    <property type="match status" value="1"/>
</dbReference>
<keyword evidence="8" id="KW-1185">Reference proteome</keyword>
<dbReference type="PANTHER" id="PTHR14226:SF74">
    <property type="entry name" value="BLR4684 PROTEIN"/>
    <property type="match status" value="1"/>
</dbReference>
<feature type="domain" description="PNPLA" evidence="6">
    <location>
        <begin position="97"/>
        <end position="291"/>
    </location>
</feature>
<protein>
    <recommendedName>
        <fullName evidence="6">PNPLA domain-containing protein</fullName>
    </recommendedName>
</protein>
<dbReference type="InterPro" id="IPR002641">
    <property type="entry name" value="PNPLA_dom"/>
</dbReference>
<organism evidence="7 8">
    <name type="scientific">Gemmata massiliana</name>
    <dbReference type="NCBI Taxonomy" id="1210884"/>
    <lineage>
        <taxon>Bacteria</taxon>
        <taxon>Pseudomonadati</taxon>
        <taxon>Planctomycetota</taxon>
        <taxon>Planctomycetia</taxon>
        <taxon>Gemmatales</taxon>
        <taxon>Gemmataceae</taxon>
        <taxon>Gemmata</taxon>
    </lineage>
</organism>
<evidence type="ECO:0000256" key="1">
    <source>
        <dbReference type="ARBA" id="ARBA00022801"/>
    </source>
</evidence>
<proteinExistence type="predicted"/>
<dbReference type="Pfam" id="PF01734">
    <property type="entry name" value="Patatin"/>
    <property type="match status" value="1"/>
</dbReference>
<sequence length="462" mass="49863">MVRTCAGGLLVTAIGLLVLGPSFGCRHRMIENSPAASGFNTRDLIDSASQTESEELTPVDQLAETAELLRKERQKKLEEQSKKEGGAAVTKPKRTVLCLSGGGSFGAYSAGVLVGWSERGDRPQFDVVTGISTGALIAPFAFLGPKYDPQLKRFYTELESRDLYRLRPLRALVSESFADTSPMAAQIDGFLTPEAMADLAEAHRQGRRLYIGTTEEEGKQFVVWDLGAMAARNGPGDRALMKKVLLGSAAPAGFFPAAKIDVSVNGQVFTERHVDGGVSQSVFFRPPYVAPEQRSDVAARDLAGTKVYVIVAGKLYADPEVIKPWSLAQAGKSVSTLIYAQTRGDLQRLYTICLLTGMDYYVSAIPQGYPAPLSSTEFKPKVMTAMFEEGRRVVGSSEPWRILPPGVGPGESTLSRAGPWLTFQQRGPILPISGRRGISVPPQYPVSDRGSIPAGPLQPPEK</sequence>
<feature type="short sequence motif" description="GXGXXG" evidence="4">
    <location>
        <begin position="101"/>
        <end position="106"/>
    </location>
</feature>
<dbReference type="RefSeq" id="WP_162667932.1">
    <property type="nucleotide sequence ID" value="NZ_LR593886.1"/>
</dbReference>
<evidence type="ECO:0000313" key="8">
    <source>
        <dbReference type="Proteomes" id="UP000464178"/>
    </source>
</evidence>
<dbReference type="AlphaFoldDB" id="A0A6P2CW43"/>
<dbReference type="InterPro" id="IPR016035">
    <property type="entry name" value="Acyl_Trfase/lysoPLipase"/>
</dbReference>
<feature type="short sequence motif" description="GXSXG" evidence="4">
    <location>
        <begin position="130"/>
        <end position="134"/>
    </location>
</feature>
<dbReference type="EMBL" id="LR593886">
    <property type="protein sequence ID" value="VTR93159.1"/>
    <property type="molecule type" value="Genomic_DNA"/>
</dbReference>
<feature type="region of interest" description="Disordered" evidence="5">
    <location>
        <begin position="432"/>
        <end position="462"/>
    </location>
</feature>
<feature type="active site" description="Nucleophile" evidence="4">
    <location>
        <position position="132"/>
    </location>
</feature>
<keyword evidence="3 4" id="KW-0443">Lipid metabolism</keyword>
<dbReference type="GO" id="GO:0016042">
    <property type="term" value="P:lipid catabolic process"/>
    <property type="evidence" value="ECO:0007669"/>
    <property type="project" value="UniProtKB-UniRule"/>
</dbReference>
<evidence type="ECO:0000259" key="6">
    <source>
        <dbReference type="PROSITE" id="PS51635"/>
    </source>
</evidence>
<feature type="active site" description="Proton acceptor" evidence="4">
    <location>
        <position position="275"/>
    </location>
</feature>
<evidence type="ECO:0000256" key="3">
    <source>
        <dbReference type="ARBA" id="ARBA00023098"/>
    </source>
</evidence>
<evidence type="ECO:0000313" key="7">
    <source>
        <dbReference type="EMBL" id="VTR93159.1"/>
    </source>
</evidence>
<dbReference type="InterPro" id="IPR050301">
    <property type="entry name" value="NTE"/>
</dbReference>